<dbReference type="InterPro" id="IPR050904">
    <property type="entry name" value="Adhesion/Biosynth-related"/>
</dbReference>
<dbReference type="Gene3D" id="2.30.180.10">
    <property type="entry name" value="FAS1 domain"/>
    <property type="match status" value="1"/>
</dbReference>
<evidence type="ECO:0000259" key="3">
    <source>
        <dbReference type="PROSITE" id="PS50213"/>
    </source>
</evidence>
<dbReference type="Pfam" id="PF02469">
    <property type="entry name" value="Fasciclin"/>
    <property type="match status" value="1"/>
</dbReference>
<dbReference type="PANTHER" id="PTHR10900:SF77">
    <property type="entry name" value="FI19380P1"/>
    <property type="match status" value="1"/>
</dbReference>
<gene>
    <name evidence="4" type="ORF">JAO74_07330</name>
</gene>
<dbReference type="PANTHER" id="PTHR10900">
    <property type="entry name" value="PERIOSTIN-RELATED"/>
    <property type="match status" value="1"/>
</dbReference>
<dbReference type="RefSeq" id="WP_199036562.1">
    <property type="nucleotide sequence ID" value="NZ_JAELXS010000003.1"/>
</dbReference>
<protein>
    <submittedName>
        <fullName evidence="4">Fasciclin domain-containing protein</fullName>
    </submittedName>
</protein>
<proteinExistence type="predicted"/>
<dbReference type="SMART" id="SM00554">
    <property type="entry name" value="FAS1"/>
    <property type="match status" value="1"/>
</dbReference>
<sequence length="218" mass="21305">MRSTLLTLTAGFIALPALASAQTTAPASSAPTTAPATGTASAPGTTTAPQAAPAAPAAAPAPATPAATTTIVQALPSVPAHTTLVRLITAAKLDAQLGGPGPFTLFAPNDDAFARLPAGTLDTLLAPANVASLTTILKNHVVAGAITSDQLKAQIAAGGGTATLNTLSGQPLVATIDNGSILLTDAVGNKSYIDKPADLREANGVIHSTNGISLPKLG</sequence>
<dbReference type="EMBL" id="JAELXS010000003">
    <property type="protein sequence ID" value="MBJ6121600.1"/>
    <property type="molecule type" value="Genomic_DNA"/>
</dbReference>
<accession>A0ABS0XNI3</accession>
<feature type="signal peptide" evidence="2">
    <location>
        <begin position="1"/>
        <end position="21"/>
    </location>
</feature>
<dbReference type="PROSITE" id="PS50213">
    <property type="entry name" value="FAS1"/>
    <property type="match status" value="1"/>
</dbReference>
<evidence type="ECO:0000313" key="5">
    <source>
        <dbReference type="Proteomes" id="UP000640426"/>
    </source>
</evidence>
<evidence type="ECO:0000256" key="1">
    <source>
        <dbReference type="SAM" id="MobiDB-lite"/>
    </source>
</evidence>
<comment type="caution">
    <text evidence="4">The sequence shown here is derived from an EMBL/GenBank/DDBJ whole genome shotgun (WGS) entry which is preliminary data.</text>
</comment>
<evidence type="ECO:0000313" key="4">
    <source>
        <dbReference type="EMBL" id="MBJ6121600.1"/>
    </source>
</evidence>
<organism evidence="4 5">
    <name type="scientific">Sphingomonas mollis</name>
    <dbReference type="NCBI Taxonomy" id="2795726"/>
    <lineage>
        <taxon>Bacteria</taxon>
        <taxon>Pseudomonadati</taxon>
        <taxon>Pseudomonadota</taxon>
        <taxon>Alphaproteobacteria</taxon>
        <taxon>Sphingomonadales</taxon>
        <taxon>Sphingomonadaceae</taxon>
        <taxon>Sphingomonas</taxon>
    </lineage>
</organism>
<dbReference type="InterPro" id="IPR000782">
    <property type="entry name" value="FAS1_domain"/>
</dbReference>
<reference evidence="5" key="1">
    <citation type="submission" date="2020-12" db="EMBL/GenBank/DDBJ databases">
        <title>Hymenobacter sp.</title>
        <authorList>
            <person name="Kim M.K."/>
        </authorList>
    </citation>
    <scope>NUCLEOTIDE SEQUENCE [LARGE SCALE GENOMIC DNA]</scope>
    <source>
        <strain evidence="5">BT553</strain>
    </source>
</reference>
<feature type="region of interest" description="Disordered" evidence="1">
    <location>
        <begin position="26"/>
        <end position="62"/>
    </location>
</feature>
<keyword evidence="5" id="KW-1185">Reference proteome</keyword>
<evidence type="ECO:0000256" key="2">
    <source>
        <dbReference type="SAM" id="SignalP"/>
    </source>
</evidence>
<dbReference type="InterPro" id="IPR036378">
    <property type="entry name" value="FAS1_dom_sf"/>
</dbReference>
<dbReference type="Proteomes" id="UP000640426">
    <property type="component" value="Unassembled WGS sequence"/>
</dbReference>
<name>A0ABS0XNI3_9SPHN</name>
<feature type="chain" id="PRO_5045244214" evidence="2">
    <location>
        <begin position="22"/>
        <end position="218"/>
    </location>
</feature>
<dbReference type="SUPFAM" id="SSF82153">
    <property type="entry name" value="FAS1 domain"/>
    <property type="match status" value="1"/>
</dbReference>
<keyword evidence="2" id="KW-0732">Signal</keyword>
<feature type="domain" description="FAS1" evidence="3">
    <location>
        <begin position="68"/>
        <end position="213"/>
    </location>
</feature>